<evidence type="ECO:0000256" key="1">
    <source>
        <dbReference type="ARBA" id="ARBA00004123"/>
    </source>
</evidence>
<dbReference type="EMBL" id="LFYR01000113">
    <property type="protein sequence ID" value="KMZ75868.1"/>
    <property type="molecule type" value="Genomic_DNA"/>
</dbReference>
<dbReference type="Pfam" id="PF01585">
    <property type="entry name" value="G-patch"/>
    <property type="match status" value="1"/>
</dbReference>
<dbReference type="GO" id="GO:0000398">
    <property type="term" value="P:mRNA splicing, via spliceosome"/>
    <property type="evidence" value="ECO:0000318"/>
    <property type="project" value="GO_Central"/>
</dbReference>
<dbReference type="GO" id="GO:0005634">
    <property type="term" value="C:nucleus"/>
    <property type="evidence" value="ECO:0000318"/>
    <property type="project" value="GO_Central"/>
</dbReference>
<evidence type="ECO:0000313" key="6">
    <source>
        <dbReference type="Proteomes" id="UP000036987"/>
    </source>
</evidence>
<reference evidence="6" key="1">
    <citation type="journal article" date="2016" name="Nature">
        <title>The genome of the seagrass Zostera marina reveals angiosperm adaptation to the sea.</title>
        <authorList>
            <person name="Olsen J.L."/>
            <person name="Rouze P."/>
            <person name="Verhelst B."/>
            <person name="Lin Y.-C."/>
            <person name="Bayer T."/>
            <person name="Collen J."/>
            <person name="Dattolo E."/>
            <person name="De Paoli E."/>
            <person name="Dittami S."/>
            <person name="Maumus F."/>
            <person name="Michel G."/>
            <person name="Kersting A."/>
            <person name="Lauritano C."/>
            <person name="Lohaus R."/>
            <person name="Toepel M."/>
            <person name="Tonon T."/>
            <person name="Vanneste K."/>
            <person name="Amirebrahimi M."/>
            <person name="Brakel J."/>
            <person name="Bostroem C."/>
            <person name="Chovatia M."/>
            <person name="Grimwood J."/>
            <person name="Jenkins J.W."/>
            <person name="Jueterbock A."/>
            <person name="Mraz A."/>
            <person name="Stam W.T."/>
            <person name="Tice H."/>
            <person name="Bornberg-Bauer E."/>
            <person name="Green P.J."/>
            <person name="Pearson G.A."/>
            <person name="Procaccini G."/>
            <person name="Duarte C.M."/>
            <person name="Schmutz J."/>
            <person name="Reusch T.B.H."/>
            <person name="Van de Peer Y."/>
        </authorList>
    </citation>
    <scope>NUCLEOTIDE SEQUENCE [LARGE SCALE GENOMIC DNA]</scope>
    <source>
        <strain evidence="6">cv. Finnish</strain>
    </source>
</reference>
<gene>
    <name evidence="5" type="ORF">ZOSMA_10G01370</name>
</gene>
<dbReference type="Proteomes" id="UP000036987">
    <property type="component" value="Unassembled WGS sequence"/>
</dbReference>
<proteinExistence type="predicted"/>
<protein>
    <recommendedName>
        <fullName evidence="4">G-patch domain-containing protein</fullName>
    </recommendedName>
</protein>
<evidence type="ECO:0000259" key="4">
    <source>
        <dbReference type="PROSITE" id="PS50174"/>
    </source>
</evidence>
<dbReference type="PANTHER" id="PTHR13948:SF38">
    <property type="entry name" value="D111_G-PATCH DOMAIN-CONTAINING PROTEIN"/>
    <property type="match status" value="1"/>
</dbReference>
<accession>A0A0K9Q3K7</accession>
<feature type="domain" description="G-patch" evidence="4">
    <location>
        <begin position="401"/>
        <end position="447"/>
    </location>
</feature>
<dbReference type="PANTHER" id="PTHR13948">
    <property type="entry name" value="RNA-BINDING PROTEIN"/>
    <property type="match status" value="1"/>
</dbReference>
<dbReference type="PROSITE" id="PS50174">
    <property type="entry name" value="G_PATCH"/>
    <property type="match status" value="1"/>
</dbReference>
<keyword evidence="3" id="KW-0539">Nucleus</keyword>
<dbReference type="CDD" id="cd16074">
    <property type="entry name" value="OCRE"/>
    <property type="match status" value="1"/>
</dbReference>
<dbReference type="AlphaFoldDB" id="A0A0K9Q3K7"/>
<evidence type="ECO:0000256" key="2">
    <source>
        <dbReference type="ARBA" id="ARBA00022884"/>
    </source>
</evidence>
<dbReference type="STRING" id="29655.A0A0K9Q3K7"/>
<keyword evidence="6" id="KW-1185">Reference proteome</keyword>
<organism evidence="5 6">
    <name type="scientific">Zostera marina</name>
    <name type="common">Eelgrass</name>
    <dbReference type="NCBI Taxonomy" id="29655"/>
    <lineage>
        <taxon>Eukaryota</taxon>
        <taxon>Viridiplantae</taxon>
        <taxon>Streptophyta</taxon>
        <taxon>Embryophyta</taxon>
        <taxon>Tracheophyta</taxon>
        <taxon>Spermatophyta</taxon>
        <taxon>Magnoliopsida</taxon>
        <taxon>Liliopsida</taxon>
        <taxon>Zosteraceae</taxon>
        <taxon>Zostera</taxon>
    </lineage>
</organism>
<name>A0A0K9Q3K7_ZOSMR</name>
<dbReference type="InterPro" id="IPR000467">
    <property type="entry name" value="G_patch_dom"/>
</dbReference>
<evidence type="ECO:0000313" key="5">
    <source>
        <dbReference type="EMBL" id="KMZ75868.1"/>
    </source>
</evidence>
<evidence type="ECO:0000256" key="3">
    <source>
        <dbReference type="ARBA" id="ARBA00023242"/>
    </source>
</evidence>
<dbReference type="GO" id="GO:0003723">
    <property type="term" value="F:RNA binding"/>
    <property type="evidence" value="ECO:0000318"/>
    <property type="project" value="GO_Central"/>
</dbReference>
<sequence length="449" mass="50026">MAGEGEESMMMAESVEETTITSCSFEWDDTTQLYYHASSGFYHDPHAGWYYSTRDGLYYAFRNGNYELMESTDSRCGDFEACPSVTDEPDITTSVMMDEKQYNAENLNCDGFDNPVQPPSEWLEETLINLYLSGYSNSENNIHTTSEGNELLHDNGENKDLLGSQNVHAMSPVIPACHVNLESEYVQEQKQDHHGDEIIVAGDNATEEETWQAQYGQSMQFDDTINIPVIDLWDWSMVVECGKGVSRLVGRLVKRSAKLHQSLPSGGSLLRTAAIHEVHLNLVRVATGKVYKLRTPSVKYLETLLTYDAADPTKDWGFPNLSTYIQRHTSDTTNIPKSRNSSGSACPLTRKDDDTKYIDRAAQRRALHGGFGVGPGQKLLNKEEEEMVLSEAEAAIMSFGPGSYSRRILESMGWKEGDALGKTNQGMLEPLQAIGNKGNAGLGWNKSMY</sequence>
<comment type="subcellular location">
    <subcellularLocation>
        <location evidence="1">Nucleus</location>
    </subcellularLocation>
</comment>
<dbReference type="OMA" id="EWDEDSQ"/>
<dbReference type="OrthoDB" id="4822at2759"/>
<comment type="caution">
    <text evidence="5">The sequence shown here is derived from an EMBL/GenBank/DDBJ whole genome shotgun (WGS) entry which is preliminary data.</text>
</comment>
<keyword evidence="2" id="KW-0694">RNA-binding</keyword>
<dbReference type="SMART" id="SM00443">
    <property type="entry name" value="G_patch"/>
    <property type="match status" value="1"/>
</dbReference>